<accession>A0AAW2YKQ1</accession>
<reference evidence="2 3" key="1">
    <citation type="submission" date="2024-03" db="EMBL/GenBank/DDBJ databases">
        <title>The Acrasis kona genome and developmental transcriptomes reveal deep origins of eukaryotic multicellular pathways.</title>
        <authorList>
            <person name="Sheikh S."/>
            <person name="Fu C.-J."/>
            <person name="Brown M.W."/>
            <person name="Baldauf S.L."/>
        </authorList>
    </citation>
    <scope>NUCLEOTIDE SEQUENCE [LARGE SCALE GENOMIC DNA]</scope>
    <source>
        <strain evidence="2 3">ATCC MYA-3509</strain>
    </source>
</reference>
<name>A0AAW2YKQ1_9EUKA</name>
<feature type="compositionally biased region" description="Polar residues" evidence="1">
    <location>
        <begin position="56"/>
        <end position="72"/>
    </location>
</feature>
<dbReference type="AlphaFoldDB" id="A0AAW2YKQ1"/>
<evidence type="ECO:0000256" key="1">
    <source>
        <dbReference type="SAM" id="MobiDB-lite"/>
    </source>
</evidence>
<gene>
    <name evidence="2" type="ORF">AKO1_015457</name>
</gene>
<evidence type="ECO:0000313" key="2">
    <source>
        <dbReference type="EMBL" id="KAL0477598.1"/>
    </source>
</evidence>
<organism evidence="2 3">
    <name type="scientific">Acrasis kona</name>
    <dbReference type="NCBI Taxonomy" id="1008807"/>
    <lineage>
        <taxon>Eukaryota</taxon>
        <taxon>Discoba</taxon>
        <taxon>Heterolobosea</taxon>
        <taxon>Tetramitia</taxon>
        <taxon>Eutetramitia</taxon>
        <taxon>Acrasidae</taxon>
        <taxon>Acrasis</taxon>
    </lineage>
</organism>
<keyword evidence="3" id="KW-1185">Reference proteome</keyword>
<feature type="region of interest" description="Disordered" evidence="1">
    <location>
        <begin position="53"/>
        <end position="73"/>
    </location>
</feature>
<dbReference type="EMBL" id="JAOPGA020000200">
    <property type="protein sequence ID" value="KAL0477598.1"/>
    <property type="molecule type" value="Genomic_DNA"/>
</dbReference>
<sequence>YITTQSISRYSWRDFAAHCIYLSIYQYILIQMDANVPLDKECSTEDNHLNMIDNIETPQSTQNEDGLNSPTRKLSKISIESPLYKLKVVARSDAPVPSPMKGPKSKWKKCYTQGVQRSISAGKIEPPTRSNLRRSPSMNEMLTVDSNNKENETLTTNILNLTTTVKKNNTNQSEEQIKTSLKRKIISPLSTVQSKSEAQAKFLATSQQQRNTLENNERFTSTTSSLINSVMRSPDTTRLAKRVALNKTDKEVPQYPRQIKTALKFIF</sequence>
<comment type="caution">
    <text evidence="2">The sequence shown here is derived from an EMBL/GenBank/DDBJ whole genome shotgun (WGS) entry which is preliminary data.</text>
</comment>
<feature type="non-terminal residue" evidence="2">
    <location>
        <position position="1"/>
    </location>
</feature>
<protein>
    <submittedName>
        <fullName evidence="2">Developmentally-regulated protein</fullName>
    </submittedName>
</protein>
<evidence type="ECO:0000313" key="3">
    <source>
        <dbReference type="Proteomes" id="UP001431209"/>
    </source>
</evidence>
<dbReference type="Proteomes" id="UP001431209">
    <property type="component" value="Unassembled WGS sequence"/>
</dbReference>
<proteinExistence type="predicted"/>